<dbReference type="RefSeq" id="WP_315951727.1">
    <property type="nucleotide sequence ID" value="NZ_JAWCUD010000003.1"/>
</dbReference>
<organism evidence="1 2">
    <name type="scientific">Paenibacillus violae</name>
    <dbReference type="NCBI Taxonomy" id="3077234"/>
    <lineage>
        <taxon>Bacteria</taxon>
        <taxon>Bacillati</taxon>
        <taxon>Bacillota</taxon>
        <taxon>Bacilli</taxon>
        <taxon>Bacillales</taxon>
        <taxon>Paenibacillaceae</taxon>
        <taxon>Paenibacillus</taxon>
    </lineage>
</organism>
<name>A0ABU3RCQ6_9BACL</name>
<dbReference type="InterPro" id="IPR004304">
    <property type="entry name" value="FmdA_AmdA"/>
</dbReference>
<keyword evidence="2" id="KW-1185">Reference proteome</keyword>
<dbReference type="EMBL" id="JAWCUD010000003">
    <property type="protein sequence ID" value="MDU0201834.1"/>
    <property type="molecule type" value="Genomic_DNA"/>
</dbReference>
<evidence type="ECO:0000313" key="2">
    <source>
        <dbReference type="Proteomes" id="UP001260980"/>
    </source>
</evidence>
<dbReference type="Gene3D" id="3.10.28.20">
    <property type="entry name" value="Acetamidase/Formamidase-like domains"/>
    <property type="match status" value="1"/>
</dbReference>
<evidence type="ECO:0000313" key="1">
    <source>
        <dbReference type="EMBL" id="MDU0201834.1"/>
    </source>
</evidence>
<proteinExistence type="predicted"/>
<dbReference type="Pfam" id="PF03069">
    <property type="entry name" value="FmdA_AmdA"/>
    <property type="match status" value="2"/>
</dbReference>
<dbReference type="PANTHER" id="PTHR31891:SF1">
    <property type="entry name" value="FORMAMIDASE C869.04-RELATED"/>
    <property type="match status" value="1"/>
</dbReference>
<dbReference type="PANTHER" id="PTHR31891">
    <property type="entry name" value="FORMAMIDASE C869.04-RELATED"/>
    <property type="match status" value="1"/>
</dbReference>
<gene>
    <name evidence="1" type="ORF">RQP52_12080</name>
</gene>
<dbReference type="Gene3D" id="2.60.120.580">
    <property type="entry name" value="Acetamidase/Formamidase-like domains"/>
    <property type="match status" value="1"/>
</dbReference>
<comment type="caution">
    <text evidence="1">The sequence shown here is derived from an EMBL/GenBank/DDBJ whole genome shotgun (WGS) entry which is preliminary data.</text>
</comment>
<reference evidence="1 2" key="1">
    <citation type="submission" date="2023-10" db="EMBL/GenBank/DDBJ databases">
        <title>Paenibacillus strain PFR10 Genome sequencing and assembly.</title>
        <authorList>
            <person name="Kim I."/>
        </authorList>
    </citation>
    <scope>NUCLEOTIDE SEQUENCE [LARGE SCALE GENOMIC DNA]</scope>
    <source>
        <strain evidence="1 2">PFR10</strain>
    </source>
</reference>
<accession>A0ABU3RCQ6</accession>
<dbReference type="Proteomes" id="UP001260980">
    <property type="component" value="Unassembled WGS sequence"/>
</dbReference>
<sequence>MIHTFDPQLYYHTMGNHPPVLTVHDGDTVITSTVDARGWDQNGESAAARGNPMTGPFYVEGAMPGDTLAIRFESITPNREWAWTTNMLAPTVIDPAVAATLPAADIVHWTVDLSQGVAYLKEPTPGLAQLKLPLRPFLGCFGVAPSKGQFISTATSGEYGGNMDYKGLVAGTTVYFPVSTEGALFYLGDGHALQGDGEIIGTGLEISMDVQFTVSVQKGKTISWPRGETDTHWFCIGNARPLDQALQHATTEMLRLLQEDCGLTSSEASLLMGQAVEYEIANMFNPAYSVVCKLPKAVLSSLVY</sequence>
<protein>
    <submittedName>
        <fullName evidence="1">Acetamidase/formamidase family protein</fullName>
    </submittedName>
</protein>
<dbReference type="SUPFAM" id="SSF141130">
    <property type="entry name" value="Acetamidase/Formamidase-like"/>
    <property type="match status" value="1"/>
</dbReference>
<dbReference type="Gene3D" id="2.40.10.120">
    <property type="match status" value="1"/>
</dbReference>